<organism evidence="1">
    <name type="scientific">Arundo donax</name>
    <name type="common">Giant reed</name>
    <name type="synonym">Donax arundinaceus</name>
    <dbReference type="NCBI Taxonomy" id="35708"/>
    <lineage>
        <taxon>Eukaryota</taxon>
        <taxon>Viridiplantae</taxon>
        <taxon>Streptophyta</taxon>
        <taxon>Embryophyta</taxon>
        <taxon>Tracheophyta</taxon>
        <taxon>Spermatophyta</taxon>
        <taxon>Magnoliopsida</taxon>
        <taxon>Liliopsida</taxon>
        <taxon>Poales</taxon>
        <taxon>Poaceae</taxon>
        <taxon>PACMAD clade</taxon>
        <taxon>Arundinoideae</taxon>
        <taxon>Arundineae</taxon>
        <taxon>Arundo</taxon>
    </lineage>
</organism>
<name>A0A0A9E6X2_ARUDO</name>
<reference evidence="1" key="1">
    <citation type="submission" date="2014-09" db="EMBL/GenBank/DDBJ databases">
        <authorList>
            <person name="Magalhaes I.L.F."/>
            <person name="Oliveira U."/>
            <person name="Santos F.R."/>
            <person name="Vidigal T.H.D.A."/>
            <person name="Brescovit A.D."/>
            <person name="Santos A.J."/>
        </authorList>
    </citation>
    <scope>NUCLEOTIDE SEQUENCE</scope>
    <source>
        <tissue evidence="1">Shoot tissue taken approximately 20 cm above the soil surface</tissue>
    </source>
</reference>
<accession>A0A0A9E6X2</accession>
<protein>
    <submittedName>
        <fullName evidence="1">Uncharacterized protein</fullName>
    </submittedName>
</protein>
<dbReference type="AlphaFoldDB" id="A0A0A9E6X2"/>
<reference evidence="1" key="2">
    <citation type="journal article" date="2015" name="Data Brief">
        <title>Shoot transcriptome of the giant reed, Arundo donax.</title>
        <authorList>
            <person name="Barrero R.A."/>
            <person name="Guerrero F.D."/>
            <person name="Moolhuijzen P."/>
            <person name="Goolsby J.A."/>
            <person name="Tidwell J."/>
            <person name="Bellgard S.E."/>
            <person name="Bellgard M.I."/>
        </authorList>
    </citation>
    <scope>NUCLEOTIDE SEQUENCE</scope>
    <source>
        <tissue evidence="1">Shoot tissue taken approximately 20 cm above the soil surface</tissue>
    </source>
</reference>
<proteinExistence type="predicted"/>
<dbReference type="EMBL" id="GBRH01206173">
    <property type="protein sequence ID" value="JAD91722.1"/>
    <property type="molecule type" value="Transcribed_RNA"/>
</dbReference>
<evidence type="ECO:0000313" key="1">
    <source>
        <dbReference type="EMBL" id="JAD91722.1"/>
    </source>
</evidence>
<sequence>MWSYSLILSGHLDRWPFYLLNKSKCKLGKLFAMSRFKVNVDKWLYVQGYLHQNSKC</sequence>